<dbReference type="Gene3D" id="3.90.226.10">
    <property type="entry name" value="2-enoyl-CoA Hydratase, Chain A, domain 1"/>
    <property type="match status" value="1"/>
</dbReference>
<dbReference type="Pfam" id="PF00378">
    <property type="entry name" value="ECH_1"/>
    <property type="match status" value="1"/>
</dbReference>
<dbReference type="EMBL" id="JBHSAY010000010">
    <property type="protein sequence ID" value="MFC4133302.1"/>
    <property type="molecule type" value="Genomic_DNA"/>
</dbReference>
<proteinExistence type="inferred from homology"/>
<dbReference type="SUPFAM" id="SSF52096">
    <property type="entry name" value="ClpP/crotonase"/>
    <property type="match status" value="1"/>
</dbReference>
<evidence type="ECO:0000313" key="3">
    <source>
        <dbReference type="Proteomes" id="UP001595816"/>
    </source>
</evidence>
<dbReference type="PANTHER" id="PTHR42964:SF1">
    <property type="entry name" value="POLYKETIDE BIOSYNTHESIS ENOYL-COA HYDRATASE PKSH-RELATED"/>
    <property type="match status" value="1"/>
</dbReference>
<gene>
    <name evidence="2" type="ORF">ACFOZ4_22055</name>
</gene>
<reference evidence="3" key="1">
    <citation type="journal article" date="2019" name="Int. J. Syst. Evol. Microbiol.">
        <title>The Global Catalogue of Microorganisms (GCM) 10K type strain sequencing project: providing services to taxonomists for standard genome sequencing and annotation.</title>
        <authorList>
            <consortium name="The Broad Institute Genomics Platform"/>
            <consortium name="The Broad Institute Genome Sequencing Center for Infectious Disease"/>
            <person name="Wu L."/>
            <person name="Ma J."/>
        </authorList>
    </citation>
    <scope>NUCLEOTIDE SEQUENCE [LARGE SCALE GENOMIC DNA]</scope>
    <source>
        <strain evidence="3">CGMCC 4.7289</strain>
    </source>
</reference>
<comment type="caution">
    <text evidence="2">The sequence shown here is derived from an EMBL/GenBank/DDBJ whole genome shotgun (WGS) entry which is preliminary data.</text>
</comment>
<sequence>MALIQAAHSGGVATITLDSPANRNALSLALMAELLAALEAAAGDDGVRLVELRHTGPVFCSGADLKETQTGDGDALPVARLGEVLTALAEHPKPVLAVVAGPARAGGLGLMAAADVTICADAAHFAFSEVRLGVVPSVISAVVLPRLTSRAAAELFLTGDVFDGPRAAQIGLVSRSVPADDLDAATQALRESLLRGGPGAMRATKRLLRERPVDMAELTALSVRHFTSAEGREGVAAAREKRTPTWLP</sequence>
<accession>A0ABV8LSH3</accession>
<keyword evidence="3" id="KW-1185">Reference proteome</keyword>
<protein>
    <submittedName>
        <fullName evidence="2">Enoyl-CoA hydratase-related protein</fullName>
    </submittedName>
</protein>
<dbReference type="Proteomes" id="UP001595816">
    <property type="component" value="Unassembled WGS sequence"/>
</dbReference>
<dbReference type="InterPro" id="IPR029045">
    <property type="entry name" value="ClpP/crotonase-like_dom_sf"/>
</dbReference>
<dbReference type="InterPro" id="IPR001753">
    <property type="entry name" value="Enoyl-CoA_hydra/iso"/>
</dbReference>
<dbReference type="PANTHER" id="PTHR42964">
    <property type="entry name" value="ENOYL-COA HYDRATASE"/>
    <property type="match status" value="1"/>
</dbReference>
<evidence type="ECO:0000313" key="2">
    <source>
        <dbReference type="EMBL" id="MFC4133302.1"/>
    </source>
</evidence>
<comment type="similarity">
    <text evidence="1">Belongs to the enoyl-CoA hydratase/isomerase family.</text>
</comment>
<evidence type="ECO:0000256" key="1">
    <source>
        <dbReference type="ARBA" id="ARBA00005254"/>
    </source>
</evidence>
<dbReference type="CDD" id="cd06558">
    <property type="entry name" value="crotonase-like"/>
    <property type="match status" value="1"/>
</dbReference>
<organism evidence="2 3">
    <name type="scientific">Hamadaea flava</name>
    <dbReference type="NCBI Taxonomy" id="1742688"/>
    <lineage>
        <taxon>Bacteria</taxon>
        <taxon>Bacillati</taxon>
        <taxon>Actinomycetota</taxon>
        <taxon>Actinomycetes</taxon>
        <taxon>Micromonosporales</taxon>
        <taxon>Micromonosporaceae</taxon>
        <taxon>Hamadaea</taxon>
    </lineage>
</organism>
<dbReference type="RefSeq" id="WP_253760897.1">
    <property type="nucleotide sequence ID" value="NZ_JAMZDZ010000001.1"/>
</dbReference>
<dbReference type="InterPro" id="IPR051683">
    <property type="entry name" value="Enoyl-CoA_Hydratase/Isomerase"/>
</dbReference>
<name>A0ABV8LSH3_9ACTN</name>